<dbReference type="AlphaFoldDB" id="A0A4Q0XCN3"/>
<sequence length="169" mass="18894">MTLKRITQRRRLLLCFFPVAIATSYPPLIANSTTALAFFTNKSIQQNGAYRTITDEHGLPVAGATVIMKSTNRGAVTALDGNYMCCKAIENTLYGKRNINHVLEHDTQKVYGMVINTGYYNTTDREKTGILRLIPPSEQLDLVFGKGLLFTGFLLTTQWPLFPIKICCL</sequence>
<keyword evidence="1" id="KW-0732">Signal</keyword>
<dbReference type="RefSeq" id="WP_129018302.1">
    <property type="nucleotide sequence ID" value="NZ_SDDZ01000011.1"/>
</dbReference>
<comment type="caution">
    <text evidence="2">The sequence shown here is derived from an EMBL/GenBank/DDBJ whole genome shotgun (WGS) entry which is preliminary data.</text>
</comment>
<dbReference type="Proteomes" id="UP000289792">
    <property type="component" value="Unassembled WGS sequence"/>
</dbReference>
<name>A0A4Q0XCN3_9FLAO</name>
<evidence type="ECO:0000313" key="3">
    <source>
        <dbReference type="Proteomes" id="UP000289792"/>
    </source>
</evidence>
<protein>
    <recommendedName>
        <fullName evidence="4">Carboxypeptidase regulatory-like domain-containing protein</fullName>
    </recommendedName>
</protein>
<reference evidence="2 3" key="1">
    <citation type="submission" date="2019-01" db="EMBL/GenBank/DDBJ databases">
        <title>Genome sequence of the Antarctic species Gelidibacter gilvus ACAM 158(T).</title>
        <authorList>
            <person name="Bowman J.P."/>
        </authorList>
    </citation>
    <scope>NUCLEOTIDE SEQUENCE [LARGE SCALE GENOMIC DNA]</scope>
    <source>
        <strain evidence="2 3">IC158</strain>
    </source>
</reference>
<feature type="signal peptide" evidence="1">
    <location>
        <begin position="1"/>
        <end position="30"/>
    </location>
</feature>
<proteinExistence type="predicted"/>
<evidence type="ECO:0008006" key="4">
    <source>
        <dbReference type="Google" id="ProtNLM"/>
    </source>
</evidence>
<accession>A0A4Q0XCN3</accession>
<dbReference type="EMBL" id="SDDZ01000011">
    <property type="protein sequence ID" value="RXJ45682.1"/>
    <property type="molecule type" value="Genomic_DNA"/>
</dbReference>
<dbReference type="OrthoDB" id="9768177at2"/>
<keyword evidence="3" id="KW-1185">Reference proteome</keyword>
<evidence type="ECO:0000256" key="1">
    <source>
        <dbReference type="SAM" id="SignalP"/>
    </source>
</evidence>
<gene>
    <name evidence="2" type="ORF">ESZ48_14890</name>
</gene>
<feature type="chain" id="PRO_5020570348" description="Carboxypeptidase regulatory-like domain-containing protein" evidence="1">
    <location>
        <begin position="31"/>
        <end position="169"/>
    </location>
</feature>
<dbReference type="SUPFAM" id="SSF49464">
    <property type="entry name" value="Carboxypeptidase regulatory domain-like"/>
    <property type="match status" value="1"/>
</dbReference>
<dbReference type="InterPro" id="IPR008969">
    <property type="entry name" value="CarboxyPept-like_regulatory"/>
</dbReference>
<organism evidence="2 3">
    <name type="scientific">Gelidibacter gilvus</name>
    <dbReference type="NCBI Taxonomy" id="59602"/>
    <lineage>
        <taxon>Bacteria</taxon>
        <taxon>Pseudomonadati</taxon>
        <taxon>Bacteroidota</taxon>
        <taxon>Flavobacteriia</taxon>
        <taxon>Flavobacteriales</taxon>
        <taxon>Flavobacteriaceae</taxon>
        <taxon>Gelidibacter</taxon>
    </lineage>
</organism>
<evidence type="ECO:0000313" key="2">
    <source>
        <dbReference type="EMBL" id="RXJ45682.1"/>
    </source>
</evidence>